<protein>
    <recommendedName>
        <fullName evidence="2">Septum formation-related domain-containing protein</fullName>
    </recommendedName>
</protein>
<organism evidence="3">
    <name type="scientific">uncultured Nocardioidaceae bacterium</name>
    <dbReference type="NCBI Taxonomy" id="253824"/>
    <lineage>
        <taxon>Bacteria</taxon>
        <taxon>Bacillati</taxon>
        <taxon>Actinomycetota</taxon>
        <taxon>Actinomycetes</taxon>
        <taxon>Propionibacteriales</taxon>
        <taxon>Nocardioidaceae</taxon>
        <taxon>environmental samples</taxon>
    </lineage>
</organism>
<dbReference type="Pfam" id="PF13845">
    <property type="entry name" value="Septum_form"/>
    <property type="match status" value="1"/>
</dbReference>
<feature type="region of interest" description="Disordered" evidence="1">
    <location>
        <begin position="28"/>
        <end position="65"/>
    </location>
</feature>
<evidence type="ECO:0000256" key="1">
    <source>
        <dbReference type="SAM" id="MobiDB-lite"/>
    </source>
</evidence>
<dbReference type="AlphaFoldDB" id="A0A6J4L708"/>
<accession>A0A6J4L708</accession>
<dbReference type="EMBL" id="CADCUH010000030">
    <property type="protein sequence ID" value="CAA9323943.1"/>
    <property type="molecule type" value="Genomic_DNA"/>
</dbReference>
<evidence type="ECO:0000259" key="2">
    <source>
        <dbReference type="Pfam" id="PF13845"/>
    </source>
</evidence>
<name>A0A6J4L708_9ACTN</name>
<dbReference type="PROSITE" id="PS51257">
    <property type="entry name" value="PROKAR_LIPOPROTEIN"/>
    <property type="match status" value="1"/>
</dbReference>
<proteinExistence type="predicted"/>
<reference evidence="3" key="1">
    <citation type="submission" date="2020-02" db="EMBL/GenBank/DDBJ databases">
        <authorList>
            <person name="Meier V. D."/>
        </authorList>
    </citation>
    <scope>NUCLEOTIDE SEQUENCE</scope>
    <source>
        <strain evidence="3">AVDCRST_MAG36</strain>
    </source>
</reference>
<feature type="compositionally biased region" description="Pro residues" evidence="1">
    <location>
        <begin position="40"/>
        <end position="51"/>
    </location>
</feature>
<feature type="domain" description="Septum formation-related" evidence="2">
    <location>
        <begin position="72"/>
        <end position="293"/>
    </location>
</feature>
<dbReference type="InterPro" id="IPR026004">
    <property type="entry name" value="Septum_form"/>
</dbReference>
<sequence length="300" mass="31876">MQSRARLTAGVAAGVAAVVLVLGGCTSEDPASDPVAESSPSPPATPAPPATPSASPEPEVTIRAVPAPPPLGACYRMGLTSATRPTNASQPVPCTGPHTAQTVHVGRLDLTPGERRLRLDAPAVQQQPARTCPARLRQYVGGTTDTLRRSRLEVVWFTPTLGQAERGARWFRCDAVAVADDDRLLRLPLGPRLRGLLDRPGALTTYGLCGTAQPGTPGFRRVACALPHRWEAVSTIDLAGGARYPGTARVRAAGEETCADQVGERSGLVLEFRYGWEWPTRAQWAAGQRHGYCWAPSRPS</sequence>
<evidence type="ECO:0000313" key="3">
    <source>
        <dbReference type="EMBL" id="CAA9323943.1"/>
    </source>
</evidence>
<gene>
    <name evidence="3" type="ORF">AVDCRST_MAG36-455</name>
</gene>